<protein>
    <submittedName>
        <fullName evidence="1">13073_t:CDS:1</fullName>
    </submittedName>
</protein>
<reference evidence="1" key="1">
    <citation type="submission" date="2021-06" db="EMBL/GenBank/DDBJ databases">
        <authorList>
            <person name="Kallberg Y."/>
            <person name="Tangrot J."/>
            <person name="Rosling A."/>
        </authorList>
    </citation>
    <scope>NUCLEOTIDE SEQUENCE</scope>
    <source>
        <strain evidence="1">28 12/20/2015</strain>
    </source>
</reference>
<organism evidence="1 2">
    <name type="scientific">Cetraspora pellucida</name>
    <dbReference type="NCBI Taxonomy" id="1433469"/>
    <lineage>
        <taxon>Eukaryota</taxon>
        <taxon>Fungi</taxon>
        <taxon>Fungi incertae sedis</taxon>
        <taxon>Mucoromycota</taxon>
        <taxon>Glomeromycotina</taxon>
        <taxon>Glomeromycetes</taxon>
        <taxon>Diversisporales</taxon>
        <taxon>Gigasporaceae</taxon>
        <taxon>Cetraspora</taxon>
    </lineage>
</organism>
<dbReference type="Proteomes" id="UP000789366">
    <property type="component" value="Unassembled WGS sequence"/>
</dbReference>
<keyword evidence="2" id="KW-1185">Reference proteome</keyword>
<name>A0ACA9LRJ8_9GLOM</name>
<evidence type="ECO:0000313" key="1">
    <source>
        <dbReference type="EMBL" id="CAG8546213.1"/>
    </source>
</evidence>
<gene>
    <name evidence="1" type="ORF">SPELUC_LOCUS5013</name>
</gene>
<proteinExistence type="predicted"/>
<comment type="caution">
    <text evidence="1">The sequence shown here is derived from an EMBL/GenBank/DDBJ whole genome shotgun (WGS) entry which is preliminary data.</text>
</comment>
<dbReference type="EMBL" id="CAJVPW010004864">
    <property type="protein sequence ID" value="CAG8546213.1"/>
    <property type="molecule type" value="Genomic_DNA"/>
</dbReference>
<sequence>MPQVSQVSQLRTEDGWEYIPGCECECCLEHINNFPQNLNQPNSINQYQALLFQHNFPNQQLNFRQLPTFNHHQPPSINQHQSLLQPIQHQPLLQPNFNNQNQSQLINEHPQIINNQSIEQVINVILQLKAIIKNNNNQHRVSPSQEPFANVSQNPLFPSQGPQANFNQNCADARVIIITQPPVSLLSHYYKENEQLIAELNNRNALIEEYALQMKKQHDKINRLGQICKYQNEELKINNLDNNMDLQLPKSLEKFTLRKV</sequence>
<evidence type="ECO:0000313" key="2">
    <source>
        <dbReference type="Proteomes" id="UP000789366"/>
    </source>
</evidence>
<accession>A0ACA9LRJ8</accession>
<feature type="non-terminal residue" evidence="1">
    <location>
        <position position="260"/>
    </location>
</feature>